<dbReference type="Proteomes" id="UP000248340">
    <property type="component" value="Unassembled WGS sequence"/>
</dbReference>
<evidence type="ECO:0000256" key="1">
    <source>
        <dbReference type="SAM" id="MobiDB-lite"/>
    </source>
</evidence>
<proteinExistence type="predicted"/>
<dbReference type="AlphaFoldDB" id="A0A319CXU8"/>
<feature type="compositionally biased region" description="Basic and acidic residues" evidence="1">
    <location>
        <begin position="31"/>
        <end position="42"/>
    </location>
</feature>
<sequence>MHELDISGPTHPEADSDGEDSDNNDAYETAAEPHPKGRSHHFDVKPHAASLFTKVHYGAQDGEIQRLKHYLLTADHLQLYLRGFDISDEIARLLLAYCNSVAQPPLSLWYPNTNGKAVMQVGQLCPRESRPQVDEDACVFFESLDNYATNPGYTSAYAEKYFEQSTAIIEAGLSRLCIMKIPGAGDRCYLGSLEFADTKY</sequence>
<dbReference type="GeneID" id="37139502"/>
<dbReference type="RefSeq" id="XP_025497447.1">
    <property type="nucleotide sequence ID" value="XM_025636761.1"/>
</dbReference>
<dbReference type="OrthoDB" id="3564277at2759"/>
<keyword evidence="3" id="KW-1185">Reference proteome</keyword>
<reference evidence="2 3" key="1">
    <citation type="submission" date="2016-12" db="EMBL/GenBank/DDBJ databases">
        <title>The genomes of Aspergillus section Nigri reveals drivers in fungal speciation.</title>
        <authorList>
            <consortium name="DOE Joint Genome Institute"/>
            <person name="Vesth T.C."/>
            <person name="Nybo J."/>
            <person name="Theobald S."/>
            <person name="Brandl J."/>
            <person name="Frisvad J.C."/>
            <person name="Nielsen K.F."/>
            <person name="Lyhne E.K."/>
            <person name="Kogle M.E."/>
            <person name="Kuo A."/>
            <person name="Riley R."/>
            <person name="Clum A."/>
            <person name="Nolan M."/>
            <person name="Lipzen A."/>
            <person name="Salamov A."/>
            <person name="Henrissat B."/>
            <person name="Wiebenga A."/>
            <person name="De Vries R.P."/>
            <person name="Grigoriev I.V."/>
            <person name="Mortensen U.H."/>
            <person name="Andersen M.R."/>
            <person name="Baker S.E."/>
        </authorList>
    </citation>
    <scope>NUCLEOTIDE SEQUENCE [LARGE SCALE GENOMIC DNA]</scope>
    <source>
        <strain evidence="2 3">CBS 121591</strain>
    </source>
</reference>
<evidence type="ECO:0000313" key="3">
    <source>
        <dbReference type="Proteomes" id="UP000248340"/>
    </source>
</evidence>
<name>A0A319CXU8_9EURO</name>
<dbReference type="EMBL" id="KZ821674">
    <property type="protein sequence ID" value="PYH87247.1"/>
    <property type="molecule type" value="Genomic_DNA"/>
</dbReference>
<protein>
    <submittedName>
        <fullName evidence="2">Uncharacterized protein</fullName>
    </submittedName>
</protein>
<gene>
    <name evidence="2" type="ORF">BO82DRAFT_360340</name>
</gene>
<feature type="region of interest" description="Disordered" evidence="1">
    <location>
        <begin position="1"/>
        <end position="42"/>
    </location>
</feature>
<dbReference type="VEuPathDB" id="FungiDB:BO82DRAFT_360340"/>
<accession>A0A319CXU8</accession>
<feature type="compositionally biased region" description="Acidic residues" evidence="1">
    <location>
        <begin position="15"/>
        <end position="25"/>
    </location>
</feature>
<evidence type="ECO:0000313" key="2">
    <source>
        <dbReference type="EMBL" id="PYH87247.1"/>
    </source>
</evidence>
<organism evidence="2 3">
    <name type="scientific">Aspergillus uvarum CBS 121591</name>
    <dbReference type="NCBI Taxonomy" id="1448315"/>
    <lineage>
        <taxon>Eukaryota</taxon>
        <taxon>Fungi</taxon>
        <taxon>Dikarya</taxon>
        <taxon>Ascomycota</taxon>
        <taxon>Pezizomycotina</taxon>
        <taxon>Eurotiomycetes</taxon>
        <taxon>Eurotiomycetidae</taxon>
        <taxon>Eurotiales</taxon>
        <taxon>Aspergillaceae</taxon>
        <taxon>Aspergillus</taxon>
        <taxon>Aspergillus subgen. Circumdati</taxon>
    </lineage>
</organism>